<dbReference type="Gene3D" id="3.40.50.300">
    <property type="entry name" value="P-loop containing nucleotide triphosphate hydrolases"/>
    <property type="match status" value="1"/>
</dbReference>
<dbReference type="FunFam" id="3.40.50.300:FF:000133">
    <property type="entry name" value="Spermidine/putrescine import ATP-binding protein PotA"/>
    <property type="match status" value="1"/>
</dbReference>
<dbReference type="InterPro" id="IPR003439">
    <property type="entry name" value="ABC_transporter-like_ATP-bd"/>
</dbReference>
<comment type="catalytic activity">
    <reaction evidence="7">
        <text>ATP + H2O + polyamine-[polyamine-binding protein]Side 1 = ADP + phosphate + polyamineSide 2 + [polyamine-binding protein]Side 1.</text>
        <dbReference type="EC" id="7.6.2.11"/>
    </reaction>
</comment>
<evidence type="ECO:0000256" key="6">
    <source>
        <dbReference type="ARBA" id="ARBA00023136"/>
    </source>
</evidence>
<dbReference type="InterPro" id="IPR027417">
    <property type="entry name" value="P-loop_NTPase"/>
</dbReference>
<dbReference type="Pfam" id="PF00005">
    <property type="entry name" value="ABC_tran"/>
    <property type="match status" value="1"/>
</dbReference>
<evidence type="ECO:0000256" key="5">
    <source>
        <dbReference type="ARBA" id="ARBA00022967"/>
    </source>
</evidence>
<dbReference type="AlphaFoldDB" id="A0A4Q0ZGY3"/>
<dbReference type="GO" id="GO:0043190">
    <property type="term" value="C:ATP-binding cassette (ABC) transporter complex"/>
    <property type="evidence" value="ECO:0007669"/>
    <property type="project" value="InterPro"/>
</dbReference>
<dbReference type="GO" id="GO:0016887">
    <property type="term" value="F:ATP hydrolysis activity"/>
    <property type="evidence" value="ECO:0007669"/>
    <property type="project" value="InterPro"/>
</dbReference>
<dbReference type="OrthoDB" id="9809450at2"/>
<evidence type="ECO:0000313" key="9">
    <source>
        <dbReference type="EMBL" id="RXJ85783.1"/>
    </source>
</evidence>
<dbReference type="PANTHER" id="PTHR42781">
    <property type="entry name" value="SPERMIDINE/PUTRESCINE IMPORT ATP-BINDING PROTEIN POTA"/>
    <property type="match status" value="1"/>
</dbReference>
<dbReference type="SMART" id="SM00382">
    <property type="entry name" value="AAA"/>
    <property type="match status" value="1"/>
</dbReference>
<dbReference type="RefSeq" id="WP_128985312.1">
    <property type="nucleotide sequence ID" value="NZ_PDJZ01000001.1"/>
</dbReference>
<name>A0A4Q0ZGY3_9BACT</name>
<evidence type="ECO:0000256" key="2">
    <source>
        <dbReference type="ARBA" id="ARBA00022475"/>
    </source>
</evidence>
<dbReference type="PANTHER" id="PTHR42781:SF4">
    <property type="entry name" value="SPERMIDINE_PUTRESCINE IMPORT ATP-BINDING PROTEIN POTA"/>
    <property type="match status" value="1"/>
</dbReference>
<evidence type="ECO:0000256" key="3">
    <source>
        <dbReference type="ARBA" id="ARBA00022741"/>
    </source>
</evidence>
<dbReference type="Pfam" id="PF08402">
    <property type="entry name" value="TOBE_2"/>
    <property type="match status" value="1"/>
</dbReference>
<dbReference type="NCBIfam" id="TIGR01187">
    <property type="entry name" value="potA"/>
    <property type="match status" value="1"/>
</dbReference>
<evidence type="ECO:0000256" key="1">
    <source>
        <dbReference type="ARBA" id="ARBA00022448"/>
    </source>
</evidence>
<comment type="similarity">
    <text evidence="7">Belongs to the ABC transporter superfamily. Spermidine/putrescine importer (TC 3.A.1.11.1) family.</text>
</comment>
<dbReference type="InterPro" id="IPR017871">
    <property type="entry name" value="ABC_transporter-like_CS"/>
</dbReference>
<proteinExistence type="inferred from homology"/>
<dbReference type="PROSITE" id="PS00211">
    <property type="entry name" value="ABC_TRANSPORTER_1"/>
    <property type="match status" value="1"/>
</dbReference>
<dbReference type="InterPro" id="IPR050093">
    <property type="entry name" value="ABC_SmlMolc_Importer"/>
</dbReference>
<comment type="caution">
    <text evidence="9">The sequence shown here is derived from an EMBL/GenBank/DDBJ whole genome shotgun (WGS) entry which is preliminary data.</text>
</comment>
<dbReference type="EC" id="7.6.2.11" evidence="7"/>
<organism evidence="9 10">
    <name type="scientific">Arcobacter cloacae</name>
    <dbReference type="NCBI Taxonomy" id="1054034"/>
    <lineage>
        <taxon>Bacteria</taxon>
        <taxon>Pseudomonadati</taxon>
        <taxon>Campylobacterota</taxon>
        <taxon>Epsilonproteobacteria</taxon>
        <taxon>Campylobacterales</taxon>
        <taxon>Arcobacteraceae</taxon>
        <taxon>Arcobacter</taxon>
    </lineage>
</organism>
<dbReference type="InterPro" id="IPR013611">
    <property type="entry name" value="Transp-assoc_OB_typ2"/>
</dbReference>
<dbReference type="GO" id="GO:0015594">
    <property type="term" value="F:ABC-type putrescine transporter activity"/>
    <property type="evidence" value="ECO:0007669"/>
    <property type="project" value="InterPro"/>
</dbReference>
<dbReference type="SUPFAM" id="SSF52540">
    <property type="entry name" value="P-loop containing nucleoside triphosphate hydrolases"/>
    <property type="match status" value="1"/>
</dbReference>
<reference evidence="9 10" key="1">
    <citation type="submission" date="2017-10" db="EMBL/GenBank/DDBJ databases">
        <title>Genomics of the genus Arcobacter.</title>
        <authorList>
            <person name="Perez-Cataluna A."/>
            <person name="Figueras M.J."/>
        </authorList>
    </citation>
    <scope>NUCLEOTIDE SEQUENCE [LARGE SCALE GENOMIC DNA]</scope>
    <source>
        <strain evidence="9 10">F26</strain>
    </source>
</reference>
<dbReference type="SUPFAM" id="SSF50331">
    <property type="entry name" value="MOP-like"/>
    <property type="match status" value="1"/>
</dbReference>
<evidence type="ECO:0000256" key="4">
    <source>
        <dbReference type="ARBA" id="ARBA00022840"/>
    </source>
</evidence>
<comment type="function">
    <text evidence="7">Part of the ABC transporter complex PotABCD involved in spermidine/putrescine import. Responsible for energy coupling to the transport system.</text>
</comment>
<dbReference type="PROSITE" id="PS50893">
    <property type="entry name" value="ABC_TRANSPORTER_2"/>
    <property type="match status" value="1"/>
</dbReference>
<dbReference type="EMBL" id="PDJZ01000001">
    <property type="protein sequence ID" value="RXJ85783.1"/>
    <property type="molecule type" value="Genomic_DNA"/>
</dbReference>
<protein>
    <recommendedName>
        <fullName evidence="7">Spermidine/putrescine import ATP-binding protein PotA</fullName>
        <ecNumber evidence="7">7.6.2.11</ecNumber>
    </recommendedName>
</protein>
<dbReference type="InterPro" id="IPR003593">
    <property type="entry name" value="AAA+_ATPase"/>
</dbReference>
<keyword evidence="3 7" id="KW-0547">Nucleotide-binding</keyword>
<feature type="domain" description="ABC transporter" evidence="8">
    <location>
        <begin position="6"/>
        <end position="236"/>
    </location>
</feature>
<evidence type="ECO:0000259" key="8">
    <source>
        <dbReference type="PROSITE" id="PS50893"/>
    </source>
</evidence>
<accession>A0A4Q0ZGY3</accession>
<dbReference type="NCBIfam" id="NF006987">
    <property type="entry name" value="PRK09452.1"/>
    <property type="match status" value="1"/>
</dbReference>
<keyword evidence="5 7" id="KW-1278">Translocase</keyword>
<keyword evidence="4 7" id="KW-0067">ATP-binding</keyword>
<evidence type="ECO:0000313" key="10">
    <source>
        <dbReference type="Proteomes" id="UP000290870"/>
    </source>
</evidence>
<dbReference type="InterPro" id="IPR008995">
    <property type="entry name" value="Mo/tungstate-bd_C_term_dom"/>
</dbReference>
<dbReference type="GO" id="GO:0005524">
    <property type="term" value="F:ATP binding"/>
    <property type="evidence" value="ECO:0007669"/>
    <property type="project" value="UniProtKB-KW"/>
</dbReference>
<comment type="subunit">
    <text evidence="7">The complex is composed of two ATP-binding proteins (PotA), two transmembrane proteins (PotB and PotC) and a solute-binding protein (PotD).</text>
</comment>
<dbReference type="InterPro" id="IPR005893">
    <property type="entry name" value="PotA-like"/>
</dbReference>
<dbReference type="CDD" id="cd03300">
    <property type="entry name" value="ABC_PotA_N"/>
    <property type="match status" value="1"/>
</dbReference>
<keyword evidence="1 7" id="KW-0813">Transport</keyword>
<dbReference type="Proteomes" id="UP000290870">
    <property type="component" value="Unassembled WGS sequence"/>
</dbReference>
<dbReference type="InterPro" id="IPR017879">
    <property type="entry name" value="PotA_ATP-bd"/>
</dbReference>
<keyword evidence="2 7" id="KW-1003">Cell membrane</keyword>
<sequence length="361" mass="41341">MNKGLFSLKGLCKNYENTPILKNIDLDIFEGEFLTLLGPSGCGKTTIIRLLAGFENPDSGEILLQDKNINNLPPEQRAVNTVFQSYALFPHMNIFDNVAFGLKMKKVPKEQIKIEVEKALFMVKLSQHMYKKPNELSGGQQQRVAIARAVVNKPLILLLDESLSALDYKLRKEMQIELKMLQRKLGITFLFVTHDQEEALSMSDRIVVMNKGNIEQIGTPKEIYEDPKNLFVAQFIGEANCFETKVIEQKDEAVTLTYNEKVFNLKSKKRFNKTCTILIRPEDFRVEKNIEDVKSNNYFIGELENIIYKGTTIDLLVKLEDGKEVIASEFYNEDSDALGYKVGSKLFLYWVDGWEVLLNNE</sequence>
<evidence type="ECO:0000256" key="7">
    <source>
        <dbReference type="RuleBase" id="RU364083"/>
    </source>
</evidence>
<keyword evidence="6 7" id="KW-0472">Membrane</keyword>
<dbReference type="Gene3D" id="2.40.50.100">
    <property type="match status" value="1"/>
</dbReference>
<gene>
    <name evidence="7" type="primary">potA</name>
    <name evidence="9" type="ORF">CRU90_00535</name>
</gene>